<gene>
    <name evidence="2" type="ORF">Acr_27g0002680</name>
</gene>
<evidence type="ECO:0000313" key="3">
    <source>
        <dbReference type="Proteomes" id="UP000585474"/>
    </source>
</evidence>
<dbReference type="OrthoDB" id="5980302at2759"/>
<reference evidence="2 3" key="1">
    <citation type="submission" date="2019-07" db="EMBL/GenBank/DDBJ databases">
        <title>De Novo Assembly of kiwifruit Actinidia rufa.</title>
        <authorList>
            <person name="Sugita-Konishi S."/>
            <person name="Sato K."/>
            <person name="Mori E."/>
            <person name="Abe Y."/>
            <person name="Kisaki G."/>
            <person name="Hamano K."/>
            <person name="Suezawa K."/>
            <person name="Otani M."/>
            <person name="Fukuda T."/>
            <person name="Manabe T."/>
            <person name="Gomi K."/>
            <person name="Tabuchi M."/>
            <person name="Akimitsu K."/>
            <person name="Kataoka I."/>
        </authorList>
    </citation>
    <scope>NUCLEOTIDE SEQUENCE [LARGE SCALE GENOMIC DNA]</scope>
    <source>
        <strain evidence="3">cv. Fuchu</strain>
    </source>
</reference>
<protein>
    <recommendedName>
        <fullName evidence="1">Tf2-1-like SH3-like domain-containing protein</fullName>
    </recommendedName>
</protein>
<evidence type="ECO:0000313" key="2">
    <source>
        <dbReference type="EMBL" id="GFZ18529.1"/>
    </source>
</evidence>
<dbReference type="AlphaFoldDB" id="A0A7J0H663"/>
<proteinExistence type="predicted"/>
<feature type="domain" description="Tf2-1-like SH3-like" evidence="1">
    <location>
        <begin position="559"/>
        <end position="600"/>
    </location>
</feature>
<dbReference type="Pfam" id="PF24626">
    <property type="entry name" value="SH3_Tf2-1"/>
    <property type="match status" value="1"/>
</dbReference>
<name>A0A7J0H663_9ERIC</name>
<dbReference type="Proteomes" id="UP000585474">
    <property type="component" value="Unassembled WGS sequence"/>
</dbReference>
<dbReference type="InterPro" id="IPR056924">
    <property type="entry name" value="SH3_Tf2-1"/>
</dbReference>
<dbReference type="PANTHER" id="PTHR46148:SF57">
    <property type="entry name" value="OS12G0499874 PROTEIN"/>
    <property type="match status" value="1"/>
</dbReference>
<dbReference type="PANTHER" id="PTHR46148">
    <property type="entry name" value="CHROMO DOMAIN-CONTAINING PROTEIN"/>
    <property type="match status" value="1"/>
</dbReference>
<keyword evidence="3" id="KW-1185">Reference proteome</keyword>
<comment type="caution">
    <text evidence="2">The sequence shown here is derived from an EMBL/GenBank/DDBJ whole genome shotgun (WGS) entry which is preliminary data.</text>
</comment>
<dbReference type="EMBL" id="BJWL01000027">
    <property type="protein sequence ID" value="GFZ18529.1"/>
    <property type="molecule type" value="Genomic_DNA"/>
</dbReference>
<evidence type="ECO:0000259" key="1">
    <source>
        <dbReference type="Pfam" id="PF24626"/>
    </source>
</evidence>
<organism evidence="2 3">
    <name type="scientific">Actinidia rufa</name>
    <dbReference type="NCBI Taxonomy" id="165716"/>
    <lineage>
        <taxon>Eukaryota</taxon>
        <taxon>Viridiplantae</taxon>
        <taxon>Streptophyta</taxon>
        <taxon>Embryophyta</taxon>
        <taxon>Tracheophyta</taxon>
        <taxon>Spermatophyta</taxon>
        <taxon>Magnoliopsida</taxon>
        <taxon>eudicotyledons</taxon>
        <taxon>Gunneridae</taxon>
        <taxon>Pentapetalae</taxon>
        <taxon>asterids</taxon>
        <taxon>Ericales</taxon>
        <taxon>Actinidiaceae</taxon>
        <taxon>Actinidia</taxon>
    </lineage>
</organism>
<sequence length="664" mass="73908">MELNRAQLLSRATETASRWYLADPPSWAPVSHHPDAEGDDGTLPPHLHAGLYQLCLNRAHNGYFDAQSGAPLQCRGPTSCLYCGAAEEGARHTLLKGPSSLTRRGCAPCPSSWLGGEHHIKEKEGEKVVSHLVLNRRRNWVLPTIEPQSSEHRAHSNLEFRHQAFRQPRLRPALPRRRVADSAKYHDTNLALAQAVMLSKDIADLAKEGSEEIMDLLRGTAISERMKEQSAEIKKSKKKISSLKKQVKLDSEAAEKAKLDLIIVVQERDASYAAITEARGESAAPPKVELVYPTQVYSPLVLLGFNEEELLEEAAYKVPEKTPKVASKLSQEAVEASAVAEDGLNADLSLDFLSCRVKFTIGSIQFNPNSVLIRMYSWVISKLGEEIKSIAMVYPVFPLKIDDKPTRKFSLRQYSNITPLGLFKTTLALASKLFLAPSTNISHAETQDNLALNSQLRHHPGKANVVVDTLSRKGPSKLAEVASLAIREWKMMGKIGEFGVDLVDCTGRATLYGLVVQPILVNQVNEAQSIDEEAEAIRAKLVMGEEQPRWVSPRRGLKRFGLGGKLSPRYIGPFDIIVKIGEVAYCLALPSQLSGVHDVFWKYLELEADVSYVERPIRILDTLEHVLRGRSIPMVKVLWTHHGNDEATWEKEDEVRAKSELFQN</sequence>
<accession>A0A7J0H663</accession>